<dbReference type="InterPro" id="IPR036465">
    <property type="entry name" value="vWFA_dom_sf"/>
</dbReference>
<dbReference type="SUPFAM" id="SSF53300">
    <property type="entry name" value="vWA-like"/>
    <property type="match status" value="1"/>
</dbReference>
<dbReference type="Proteomes" id="UP000248840">
    <property type="component" value="Unassembled WGS sequence"/>
</dbReference>
<evidence type="ECO:0000313" key="2">
    <source>
        <dbReference type="EMBL" id="RAR73855.1"/>
    </source>
</evidence>
<dbReference type="InterPro" id="IPR002035">
    <property type="entry name" value="VWF_A"/>
</dbReference>
<comment type="caution">
    <text evidence="2">The sequence shown here is derived from an EMBL/GenBank/DDBJ whole genome shotgun (WGS) entry which is preliminary data.</text>
</comment>
<name>A0A328YLZ5_9FLAO</name>
<dbReference type="Gene3D" id="3.40.50.410">
    <property type="entry name" value="von Willebrand factor, type A domain"/>
    <property type="match status" value="1"/>
</dbReference>
<dbReference type="OrthoDB" id="7605323at2"/>
<dbReference type="AlphaFoldDB" id="A0A328YLZ5"/>
<dbReference type="EMBL" id="QLSZ01000003">
    <property type="protein sequence ID" value="RAR73855.1"/>
    <property type="molecule type" value="Genomic_DNA"/>
</dbReference>
<accession>A0A328YLZ5</accession>
<feature type="domain" description="VWFA" evidence="1">
    <location>
        <begin position="48"/>
        <end position="292"/>
    </location>
</feature>
<dbReference type="RefSeq" id="WP_112112653.1">
    <property type="nucleotide sequence ID" value="NZ_QLSZ01000003.1"/>
</dbReference>
<protein>
    <recommendedName>
        <fullName evidence="1">VWFA domain-containing protein</fullName>
    </recommendedName>
</protein>
<sequence length="321" mass="35996">MSNTNLPSNTGNNSVNPIKSAGNIMSARNSALSSKLYSARVTRKNPCAIVILIDQSLSMQEEFKNGITRAQAVSDIVNDLFDSLIMKCQKEGGIRDYFQIMVVGYGEKVSIIWEGKLENNDWVSVTDLKDNILKIETTEKPKLTHWGETIMEKVNKKTWVNPCSSGLTPMYEALKMCKDKLEDFVYDNQESFPPMIFNITDGYPTDVKDLSLITEICSEIKSIKTNDGNALIFNCLITNGDEMLLPSVKSEKCFEENEYHEILFQASSNLPFEMKNIANQVFQNERFINDEIKGVIINSTINSLINLLNIGTNTALSNAAE</sequence>
<evidence type="ECO:0000313" key="3">
    <source>
        <dbReference type="Proteomes" id="UP000248840"/>
    </source>
</evidence>
<keyword evidence="3" id="KW-1185">Reference proteome</keyword>
<reference evidence="2 3" key="1">
    <citation type="submission" date="2018-06" db="EMBL/GenBank/DDBJ databases">
        <title>Genomic Encyclopedia of Archaeal and Bacterial Type Strains, Phase II (KMG-II): from individual species to whole genera.</title>
        <authorList>
            <person name="Goeker M."/>
        </authorList>
    </citation>
    <scope>NUCLEOTIDE SEQUENCE [LARGE SCALE GENOMIC DNA]</scope>
    <source>
        <strain evidence="2 3">DSM 25663</strain>
    </source>
</reference>
<proteinExistence type="predicted"/>
<dbReference type="PROSITE" id="PS50234">
    <property type="entry name" value="VWFA"/>
    <property type="match status" value="1"/>
</dbReference>
<evidence type="ECO:0000259" key="1">
    <source>
        <dbReference type="PROSITE" id="PS50234"/>
    </source>
</evidence>
<gene>
    <name evidence="2" type="ORF">CLV55_103174</name>
</gene>
<organism evidence="2 3">
    <name type="scientific">Flavobacterium aciduliphilum</name>
    <dbReference type="NCBI Taxonomy" id="1101402"/>
    <lineage>
        <taxon>Bacteria</taxon>
        <taxon>Pseudomonadati</taxon>
        <taxon>Bacteroidota</taxon>
        <taxon>Flavobacteriia</taxon>
        <taxon>Flavobacteriales</taxon>
        <taxon>Flavobacteriaceae</taxon>
        <taxon>Flavobacterium</taxon>
    </lineage>
</organism>